<dbReference type="InterPro" id="IPR029041">
    <property type="entry name" value="FAD-linked_oxidoreductase-like"/>
</dbReference>
<dbReference type="PANTHER" id="PTHR13914:SF30">
    <property type="entry name" value="PROLINE DEHYDROGENASE"/>
    <property type="match status" value="1"/>
</dbReference>
<dbReference type="Gene3D" id="3.20.20.220">
    <property type="match status" value="1"/>
</dbReference>
<dbReference type="Proteomes" id="UP000799428">
    <property type="component" value="Unassembled WGS sequence"/>
</dbReference>
<evidence type="ECO:0000256" key="3">
    <source>
        <dbReference type="ARBA" id="ARBA00023002"/>
    </source>
</evidence>
<accession>A0A6G1KG88</accession>
<feature type="compositionally biased region" description="Polar residues" evidence="6">
    <location>
        <begin position="25"/>
        <end position="42"/>
    </location>
</feature>
<dbReference type="GO" id="GO:0010133">
    <property type="term" value="P:L-proline catabolic process to L-glutamate"/>
    <property type="evidence" value="ECO:0007669"/>
    <property type="project" value="TreeGrafter"/>
</dbReference>
<dbReference type="AlphaFoldDB" id="A0A6G1KG88"/>
<keyword evidence="4 5" id="KW-0642">Proline metabolism</keyword>
<sequence>MPPRTQHVQRLTSLSQFHIQRTLTQSPRFVHSSSRRNTSASQDVHDHSTSPASHQDSTSLGTSSSRGPTPPLARLPTSTVVRSYLITRLSSSPALLTLCFTMLQRMLDSKSYLTSIERNPVLAKILKSTFYAQFCAGETKKEVKVNTAAARDALGYDGIILEYALEVLGGKAPTEQEIAQEIDVWRKGMLDSIEVAREGDFIGLKWSGLGRHALHLLKTQQPATPEMWTAINMACDAAAAKNVALLPSAEEESSNPGSEAWTLALQKKYNTPEQGRAVLYTTYQCYLKSISTRLAQHLAKAQKEGYIAGVKLVRGAYLTSEPRDLIWETKEGTDKNYDACAEAVLKQTWTSAVPAPSTSPNSPFPPVNIVIATHNQASVQKAQAIRAAQLASSPSPQSLPRLTYAQLQGMADEISQELVQDPAKIQDVQSKVVKCMTWGTTTQCLNYLMRRASENKEAAMRTEDTRKAMGRELFRRFKAGVGLS</sequence>
<comment type="cofactor">
    <cofactor evidence="5">
        <name>FAD</name>
        <dbReference type="ChEBI" id="CHEBI:57692"/>
    </cofactor>
</comment>
<evidence type="ECO:0000256" key="4">
    <source>
        <dbReference type="ARBA" id="ARBA00023062"/>
    </source>
</evidence>
<dbReference type="SUPFAM" id="SSF51730">
    <property type="entry name" value="FAD-linked oxidoreductase"/>
    <property type="match status" value="1"/>
</dbReference>
<dbReference type="InterPro" id="IPR015659">
    <property type="entry name" value="Proline_oxidase"/>
</dbReference>
<dbReference type="Pfam" id="PF01619">
    <property type="entry name" value="Pro_dh"/>
    <property type="match status" value="1"/>
</dbReference>
<feature type="domain" description="Proline dehydrogenase" evidence="7">
    <location>
        <begin position="167"/>
        <end position="461"/>
    </location>
</feature>
<dbReference type="GO" id="GO:0071949">
    <property type="term" value="F:FAD binding"/>
    <property type="evidence" value="ECO:0007669"/>
    <property type="project" value="TreeGrafter"/>
</dbReference>
<evidence type="ECO:0000259" key="7">
    <source>
        <dbReference type="Pfam" id="PF01619"/>
    </source>
</evidence>
<feature type="region of interest" description="Disordered" evidence="6">
    <location>
        <begin position="25"/>
        <end position="75"/>
    </location>
</feature>
<comment type="similarity">
    <text evidence="1 5">Belongs to the proline oxidase family.</text>
</comment>
<keyword evidence="3 5" id="KW-0560">Oxidoreductase</keyword>
<evidence type="ECO:0000256" key="2">
    <source>
        <dbReference type="ARBA" id="ARBA00012695"/>
    </source>
</evidence>
<gene>
    <name evidence="8" type="ORF">K504DRAFT_465648</name>
</gene>
<feature type="compositionally biased region" description="Polar residues" evidence="6">
    <location>
        <begin position="49"/>
        <end position="67"/>
    </location>
</feature>
<comment type="catalytic activity">
    <reaction evidence="5">
        <text>L-proline + a quinone = (S)-1-pyrroline-5-carboxylate + a quinol + H(+)</text>
        <dbReference type="Rhea" id="RHEA:23784"/>
        <dbReference type="ChEBI" id="CHEBI:15378"/>
        <dbReference type="ChEBI" id="CHEBI:17388"/>
        <dbReference type="ChEBI" id="CHEBI:24646"/>
        <dbReference type="ChEBI" id="CHEBI:60039"/>
        <dbReference type="ChEBI" id="CHEBI:132124"/>
        <dbReference type="EC" id="1.5.5.2"/>
    </reaction>
</comment>
<organism evidence="8 9">
    <name type="scientific">Pleomassaria siparia CBS 279.74</name>
    <dbReference type="NCBI Taxonomy" id="1314801"/>
    <lineage>
        <taxon>Eukaryota</taxon>
        <taxon>Fungi</taxon>
        <taxon>Dikarya</taxon>
        <taxon>Ascomycota</taxon>
        <taxon>Pezizomycotina</taxon>
        <taxon>Dothideomycetes</taxon>
        <taxon>Pleosporomycetidae</taxon>
        <taxon>Pleosporales</taxon>
        <taxon>Pleomassariaceae</taxon>
        <taxon>Pleomassaria</taxon>
    </lineage>
</organism>
<dbReference type="PANTHER" id="PTHR13914">
    <property type="entry name" value="PROLINE OXIDASE"/>
    <property type="match status" value="1"/>
</dbReference>
<evidence type="ECO:0000313" key="8">
    <source>
        <dbReference type="EMBL" id="KAF2711916.1"/>
    </source>
</evidence>
<dbReference type="InterPro" id="IPR002872">
    <property type="entry name" value="Proline_DH_dom"/>
</dbReference>
<reference evidence="8" key="1">
    <citation type="journal article" date="2020" name="Stud. Mycol.">
        <title>101 Dothideomycetes genomes: a test case for predicting lifestyles and emergence of pathogens.</title>
        <authorList>
            <person name="Haridas S."/>
            <person name="Albert R."/>
            <person name="Binder M."/>
            <person name="Bloem J."/>
            <person name="Labutti K."/>
            <person name="Salamov A."/>
            <person name="Andreopoulos B."/>
            <person name="Baker S."/>
            <person name="Barry K."/>
            <person name="Bills G."/>
            <person name="Bluhm B."/>
            <person name="Cannon C."/>
            <person name="Castanera R."/>
            <person name="Culley D."/>
            <person name="Daum C."/>
            <person name="Ezra D."/>
            <person name="Gonzalez J."/>
            <person name="Henrissat B."/>
            <person name="Kuo A."/>
            <person name="Liang C."/>
            <person name="Lipzen A."/>
            <person name="Lutzoni F."/>
            <person name="Magnuson J."/>
            <person name="Mondo S."/>
            <person name="Nolan M."/>
            <person name="Ohm R."/>
            <person name="Pangilinan J."/>
            <person name="Park H.-J."/>
            <person name="Ramirez L."/>
            <person name="Alfaro M."/>
            <person name="Sun H."/>
            <person name="Tritt A."/>
            <person name="Yoshinaga Y."/>
            <person name="Zwiers L.-H."/>
            <person name="Turgeon B."/>
            <person name="Goodwin S."/>
            <person name="Spatafora J."/>
            <person name="Crous P."/>
            <person name="Grigoriev I."/>
        </authorList>
    </citation>
    <scope>NUCLEOTIDE SEQUENCE</scope>
    <source>
        <strain evidence="8">CBS 279.74</strain>
    </source>
</reference>
<evidence type="ECO:0000256" key="6">
    <source>
        <dbReference type="SAM" id="MobiDB-lite"/>
    </source>
</evidence>
<evidence type="ECO:0000256" key="5">
    <source>
        <dbReference type="RuleBase" id="RU364054"/>
    </source>
</evidence>
<dbReference type="GO" id="GO:0005739">
    <property type="term" value="C:mitochondrion"/>
    <property type="evidence" value="ECO:0007669"/>
    <property type="project" value="TreeGrafter"/>
</dbReference>
<evidence type="ECO:0000256" key="1">
    <source>
        <dbReference type="ARBA" id="ARBA00005869"/>
    </source>
</evidence>
<dbReference type="EMBL" id="MU005767">
    <property type="protein sequence ID" value="KAF2711916.1"/>
    <property type="molecule type" value="Genomic_DNA"/>
</dbReference>
<name>A0A6G1KG88_9PLEO</name>
<dbReference type="OrthoDB" id="5464at2759"/>
<proteinExistence type="inferred from homology"/>
<keyword evidence="9" id="KW-1185">Reference proteome</keyword>
<keyword evidence="5" id="KW-0285">Flavoprotein</keyword>
<protein>
    <recommendedName>
        <fullName evidence="2 5">Proline dehydrogenase</fullName>
        <ecNumber evidence="2 5">1.5.5.2</ecNumber>
    </recommendedName>
</protein>
<comment type="function">
    <text evidence="5">Converts proline to delta-1-pyrroline-5-carboxylate.</text>
</comment>
<evidence type="ECO:0000313" key="9">
    <source>
        <dbReference type="Proteomes" id="UP000799428"/>
    </source>
</evidence>
<keyword evidence="5" id="KW-0274">FAD</keyword>
<dbReference type="EC" id="1.5.5.2" evidence="2 5"/>
<dbReference type="GO" id="GO:0004657">
    <property type="term" value="F:proline dehydrogenase activity"/>
    <property type="evidence" value="ECO:0007669"/>
    <property type="project" value="UniProtKB-EC"/>
</dbReference>